<dbReference type="AlphaFoldDB" id="A0A218Z926"/>
<dbReference type="STRING" id="503106.A0A218Z926"/>
<evidence type="ECO:0000313" key="4">
    <source>
        <dbReference type="EMBL" id="OWP03706.1"/>
    </source>
</evidence>
<feature type="region of interest" description="Disordered" evidence="1">
    <location>
        <begin position="151"/>
        <end position="203"/>
    </location>
</feature>
<dbReference type="InParanoid" id="A0A218Z926"/>
<protein>
    <recommendedName>
        <fullName evidence="3">Asl1-like glycosyl hydrolase catalytic domain-containing protein</fullName>
    </recommendedName>
</protein>
<gene>
    <name evidence="4" type="ORF">B2J93_9552</name>
</gene>
<comment type="caution">
    <text evidence="4">The sequence shown here is derived from an EMBL/GenBank/DDBJ whole genome shotgun (WGS) entry which is preliminary data.</text>
</comment>
<feature type="domain" description="Asl1-like glycosyl hydrolase catalytic" evidence="3">
    <location>
        <begin position="205"/>
        <end position="427"/>
    </location>
</feature>
<name>A0A218Z926_9HELO</name>
<keyword evidence="5" id="KW-1185">Reference proteome</keyword>
<sequence length="431" mass="44400">MRTMFPSVAVMASSLLVTEVFAAPHGHGRIHAKRDYYLDTDHVIVTAEIWVTLAPDGSRATGAPVAVGTHIIDGSPVLVTEPVATPTVAPAPVNPEVPVVPIPTPTPSTYPASAPAVSPPPASSSSSAAAVYAEQKPSSLPTYIAPTTSEAPAVVPTPAPLPSTYAEPTSPSSEAPIPTYAPTASTSAAPAASTRPASSGSGKRGLAYNDANLLAAFAGSSEISWAYNWGSTTPGTMPAGIEYIPMLWGMKPSDLANWHDAAESGLRNGATALLAFNEPDHTAQANLSPAAAAAGYLANMQPYAGRAKLVSPAVTNGGAPMGLAWLESFMTACAGCTIDALAIHWYNGGDAAAFKEYMTKAYAAGGNRPLWISEFQASGSAAEQTAFLTEVMAWMDETSFVEKYAYFMVTEGNLVSGSTLNPLGSTYSTSP</sequence>
<organism evidence="4 5">
    <name type="scientific">Diplocarpon coronariae</name>
    <dbReference type="NCBI Taxonomy" id="2795749"/>
    <lineage>
        <taxon>Eukaryota</taxon>
        <taxon>Fungi</taxon>
        <taxon>Dikarya</taxon>
        <taxon>Ascomycota</taxon>
        <taxon>Pezizomycotina</taxon>
        <taxon>Leotiomycetes</taxon>
        <taxon>Helotiales</taxon>
        <taxon>Drepanopezizaceae</taxon>
        <taxon>Diplocarpon</taxon>
    </lineage>
</organism>
<dbReference type="InterPro" id="IPR024655">
    <property type="entry name" value="Asl1_glyco_hydro_catalytic"/>
</dbReference>
<reference evidence="4 5" key="1">
    <citation type="submission" date="2017-04" db="EMBL/GenBank/DDBJ databases">
        <title>Draft genome sequence of Marssonina coronaria NL1: causal agent of apple blotch.</title>
        <authorList>
            <person name="Cheng Q."/>
        </authorList>
    </citation>
    <scope>NUCLEOTIDE SEQUENCE [LARGE SCALE GENOMIC DNA]</scope>
    <source>
        <strain evidence="4 5">NL1</strain>
    </source>
</reference>
<dbReference type="PANTHER" id="PTHR34154:SF10">
    <property type="entry name" value="ASL1-LIKE GLYCOSYL HYDROLASE CATALYTIC DOMAIN-CONTAINING PROTEIN"/>
    <property type="match status" value="1"/>
</dbReference>
<dbReference type="OrthoDB" id="43654at2759"/>
<dbReference type="InterPro" id="IPR053183">
    <property type="entry name" value="ASL1"/>
</dbReference>
<feature type="signal peptide" evidence="2">
    <location>
        <begin position="1"/>
        <end position="22"/>
    </location>
</feature>
<dbReference type="GO" id="GO:0009277">
    <property type="term" value="C:fungal-type cell wall"/>
    <property type="evidence" value="ECO:0007669"/>
    <property type="project" value="TreeGrafter"/>
</dbReference>
<dbReference type="EMBL" id="MZNU01000173">
    <property type="protein sequence ID" value="OWP03706.1"/>
    <property type="molecule type" value="Genomic_DNA"/>
</dbReference>
<feature type="chain" id="PRO_5012691024" description="Asl1-like glycosyl hydrolase catalytic domain-containing protein" evidence="2">
    <location>
        <begin position="23"/>
        <end position="431"/>
    </location>
</feature>
<feature type="compositionally biased region" description="Low complexity" evidence="1">
    <location>
        <begin position="175"/>
        <end position="199"/>
    </location>
</feature>
<evidence type="ECO:0000256" key="2">
    <source>
        <dbReference type="SAM" id="SignalP"/>
    </source>
</evidence>
<dbReference type="Proteomes" id="UP000242519">
    <property type="component" value="Unassembled WGS sequence"/>
</dbReference>
<dbReference type="PANTHER" id="PTHR34154">
    <property type="entry name" value="ALKALI-SENSITIVE LINKAGE PROTEIN 1"/>
    <property type="match status" value="1"/>
</dbReference>
<evidence type="ECO:0000313" key="5">
    <source>
        <dbReference type="Proteomes" id="UP000242519"/>
    </source>
</evidence>
<dbReference type="Pfam" id="PF11790">
    <property type="entry name" value="Glyco_hydro_cc"/>
    <property type="match status" value="1"/>
</dbReference>
<dbReference type="InterPro" id="IPR017853">
    <property type="entry name" value="GH"/>
</dbReference>
<evidence type="ECO:0000259" key="3">
    <source>
        <dbReference type="Pfam" id="PF11790"/>
    </source>
</evidence>
<proteinExistence type="predicted"/>
<evidence type="ECO:0000256" key="1">
    <source>
        <dbReference type="SAM" id="MobiDB-lite"/>
    </source>
</evidence>
<dbReference type="SUPFAM" id="SSF51445">
    <property type="entry name" value="(Trans)glycosidases"/>
    <property type="match status" value="1"/>
</dbReference>
<accession>A0A218Z926</accession>
<keyword evidence="2" id="KW-0732">Signal</keyword>
<dbReference type="Gene3D" id="3.20.20.80">
    <property type="entry name" value="Glycosidases"/>
    <property type="match status" value="1"/>
</dbReference>
<feature type="region of interest" description="Disordered" evidence="1">
    <location>
        <begin position="108"/>
        <end position="130"/>
    </location>
</feature>
<dbReference type="GO" id="GO:0071966">
    <property type="term" value="P:fungal-type cell wall polysaccharide metabolic process"/>
    <property type="evidence" value="ECO:0007669"/>
    <property type="project" value="TreeGrafter"/>
</dbReference>